<evidence type="ECO:0000313" key="8">
    <source>
        <dbReference type="Proteomes" id="UP000813385"/>
    </source>
</evidence>
<accession>A0A8K0TKR9</accession>
<name>A0A8K0TKR9_9PEZI</name>
<evidence type="ECO:0000313" key="7">
    <source>
        <dbReference type="EMBL" id="KAH7363301.1"/>
    </source>
</evidence>
<evidence type="ECO:0000256" key="5">
    <source>
        <dbReference type="ARBA" id="ARBA00022801"/>
    </source>
</evidence>
<dbReference type="Proteomes" id="UP000813385">
    <property type="component" value="Unassembled WGS sequence"/>
</dbReference>
<dbReference type="InterPro" id="IPR001563">
    <property type="entry name" value="Peptidase_S10"/>
</dbReference>
<organism evidence="7 8">
    <name type="scientific">Plectosphaerella cucumerina</name>
    <dbReference type="NCBI Taxonomy" id="40658"/>
    <lineage>
        <taxon>Eukaryota</taxon>
        <taxon>Fungi</taxon>
        <taxon>Dikarya</taxon>
        <taxon>Ascomycota</taxon>
        <taxon>Pezizomycotina</taxon>
        <taxon>Sordariomycetes</taxon>
        <taxon>Hypocreomycetidae</taxon>
        <taxon>Glomerellales</taxon>
        <taxon>Plectosphaerellaceae</taxon>
        <taxon>Plectosphaerella</taxon>
    </lineage>
</organism>
<dbReference type="InterPro" id="IPR029058">
    <property type="entry name" value="AB_hydrolase_fold"/>
</dbReference>
<protein>
    <recommendedName>
        <fullName evidence="2">carboxypeptidase C</fullName>
        <ecNumber evidence="2">3.4.16.5</ecNumber>
    </recommendedName>
</protein>
<reference evidence="7" key="1">
    <citation type="journal article" date="2021" name="Nat. Commun.">
        <title>Genetic determinants of endophytism in the Arabidopsis root mycobiome.</title>
        <authorList>
            <person name="Mesny F."/>
            <person name="Miyauchi S."/>
            <person name="Thiergart T."/>
            <person name="Pickel B."/>
            <person name="Atanasova L."/>
            <person name="Karlsson M."/>
            <person name="Huettel B."/>
            <person name="Barry K.W."/>
            <person name="Haridas S."/>
            <person name="Chen C."/>
            <person name="Bauer D."/>
            <person name="Andreopoulos W."/>
            <person name="Pangilinan J."/>
            <person name="LaButti K."/>
            <person name="Riley R."/>
            <person name="Lipzen A."/>
            <person name="Clum A."/>
            <person name="Drula E."/>
            <person name="Henrissat B."/>
            <person name="Kohler A."/>
            <person name="Grigoriev I.V."/>
            <person name="Martin F.M."/>
            <person name="Hacquard S."/>
        </authorList>
    </citation>
    <scope>NUCLEOTIDE SEQUENCE</scope>
    <source>
        <strain evidence="7">MPI-CAGE-AT-0016</strain>
    </source>
</reference>
<comment type="caution">
    <text evidence="7">The sequence shown here is derived from an EMBL/GenBank/DDBJ whole genome shotgun (WGS) entry which is preliminary data.</text>
</comment>
<dbReference type="PANTHER" id="PTHR11802:SF113">
    <property type="entry name" value="SERINE CARBOXYPEPTIDASE CTSA-4.1"/>
    <property type="match status" value="1"/>
</dbReference>
<evidence type="ECO:0000256" key="4">
    <source>
        <dbReference type="ARBA" id="ARBA00022670"/>
    </source>
</evidence>
<dbReference type="PRINTS" id="PR00724">
    <property type="entry name" value="CRBOXYPTASEC"/>
</dbReference>
<keyword evidence="4" id="KW-0645">Protease</keyword>
<feature type="non-terminal residue" evidence="7">
    <location>
        <position position="1"/>
    </location>
</feature>
<keyword evidence="3" id="KW-0121">Carboxypeptidase</keyword>
<dbReference type="EC" id="3.4.16.5" evidence="2"/>
<evidence type="ECO:0000256" key="1">
    <source>
        <dbReference type="ARBA" id="ARBA00009431"/>
    </source>
</evidence>
<dbReference type="EMBL" id="JAGPXD010000003">
    <property type="protein sequence ID" value="KAH7363301.1"/>
    <property type="molecule type" value="Genomic_DNA"/>
</dbReference>
<evidence type="ECO:0000256" key="6">
    <source>
        <dbReference type="ARBA" id="ARBA00023180"/>
    </source>
</evidence>
<dbReference type="OrthoDB" id="443318at2759"/>
<dbReference type="Gene3D" id="1.10.287.410">
    <property type="match status" value="1"/>
</dbReference>
<keyword evidence="5 7" id="KW-0378">Hydrolase</keyword>
<sequence>DDAKHLFFWFAESRGNPDEDPLILWMSGGPGASSVGFGLFQELGPCQMTGPGAAHFNEHAWNSKANVLFVDQPVRVGYSYSDDPATSLEETTEDMYQFLAAFVQRYPRFATQDFYIVGESASGSFVPALARAIDHRQSSPMAHLVRSSSKPDKGFGHINLRGIGLGNAQLSQALQWPGFFATGCTGDTPLFNASTCTALEEGLPECVRMLEICAGNTDVCDAVLAHCRQQSVGLIVEAGLNPYDFRLECQGMDNCYPQQAWTRDHLDSHEARRALGVAPDQQLNMINNQVYEDLIKSGFFAVDPVTWVEELLEKDYRVLVYVGNKDWFCNVEGERQMANSIRWRHQAGFRALSERPWVAGGGDAGTYKRHGNLAFAEIFDAGHMAPADKRVETLFLVNSWVNGTM</sequence>
<dbReference type="PANTHER" id="PTHR11802">
    <property type="entry name" value="SERINE PROTEASE FAMILY S10 SERINE CARBOXYPEPTIDASE"/>
    <property type="match status" value="1"/>
</dbReference>
<evidence type="ECO:0000256" key="3">
    <source>
        <dbReference type="ARBA" id="ARBA00022645"/>
    </source>
</evidence>
<evidence type="ECO:0000256" key="2">
    <source>
        <dbReference type="ARBA" id="ARBA00012446"/>
    </source>
</evidence>
<dbReference type="GO" id="GO:0004185">
    <property type="term" value="F:serine-type carboxypeptidase activity"/>
    <property type="evidence" value="ECO:0007669"/>
    <property type="project" value="UniProtKB-EC"/>
</dbReference>
<dbReference type="SUPFAM" id="SSF53474">
    <property type="entry name" value="alpha/beta-Hydrolases"/>
    <property type="match status" value="1"/>
</dbReference>
<gene>
    <name evidence="7" type="ORF">B0T11DRAFT_226977</name>
</gene>
<comment type="similarity">
    <text evidence="1">Belongs to the peptidase S10 family.</text>
</comment>
<dbReference type="Pfam" id="PF00450">
    <property type="entry name" value="Peptidase_S10"/>
    <property type="match status" value="1"/>
</dbReference>
<dbReference type="Gene3D" id="3.40.50.1820">
    <property type="entry name" value="alpha/beta hydrolase"/>
    <property type="match status" value="1"/>
</dbReference>
<keyword evidence="6" id="KW-0325">Glycoprotein</keyword>
<dbReference type="GO" id="GO:0006508">
    <property type="term" value="P:proteolysis"/>
    <property type="evidence" value="ECO:0007669"/>
    <property type="project" value="UniProtKB-KW"/>
</dbReference>
<dbReference type="AlphaFoldDB" id="A0A8K0TKR9"/>
<proteinExistence type="inferred from homology"/>
<keyword evidence="8" id="KW-1185">Reference proteome</keyword>